<dbReference type="GO" id="GO:0005737">
    <property type="term" value="C:cytoplasm"/>
    <property type="evidence" value="ECO:0007669"/>
    <property type="project" value="TreeGrafter"/>
</dbReference>
<dbReference type="PANTHER" id="PTHR16305">
    <property type="entry name" value="TESTICULAR SOLUBLE ADENYLYL CYCLASE"/>
    <property type="match status" value="1"/>
</dbReference>
<evidence type="ECO:0000313" key="6">
    <source>
        <dbReference type="Proteomes" id="UP000293342"/>
    </source>
</evidence>
<dbReference type="GO" id="GO:0005524">
    <property type="term" value="F:ATP binding"/>
    <property type="evidence" value="ECO:0007669"/>
    <property type="project" value="UniProtKB-KW"/>
</dbReference>
<keyword evidence="1" id="KW-0547">Nucleotide-binding</keyword>
<dbReference type="PANTHER" id="PTHR16305:SF35">
    <property type="entry name" value="TRANSCRIPTIONAL ACTIVATOR DOMAIN"/>
    <property type="match status" value="1"/>
</dbReference>
<accession>A0A4R0K1N9</accession>
<evidence type="ECO:0000256" key="1">
    <source>
        <dbReference type="ARBA" id="ARBA00022741"/>
    </source>
</evidence>
<evidence type="ECO:0000256" key="3">
    <source>
        <dbReference type="SAM" id="MobiDB-lite"/>
    </source>
</evidence>
<sequence length="922" mass="98204">MGGTDGDHGSLPGRDREQALLARALQSAAEGSPRALFVHGEAGVGKTRLVREACQASQLRTAWGSCVRFAAAEVPYTPIAGVLQDWLNSAGPTERDEVLAGADDLAALLPSIGFGTAIAGGRLVPLVDLVISRLADRRPTVVVVDDLQWADAASLDVLAYLIAGFRNQPLALIATCRDEARSEGHPLHGWLADMRRMPSFEEIHLERLDLESTADQIAGLTRHPRDLELAAQVQAMSDGNPYLTELLVRDLPDPQAAPIAVPDALRDALLAQWHGLPRESRDLTRLLAAAGRPVPLAVLTRVAGEHGINPEYVTDCLTEAETHGVIESTNGTPWFRHPLIADILYDGVPQTAAGKVHATYVRVLEATPDADAADLAAHSHLAGRTDDAYRWSLQAADDSGRLGAPAEEAIHLRRACDLWESVSDPIRGSVHDRIRLLRRASSAYAKIGEPGAASALLDQAMDLVDRRTEPLLAAAILTSRSTARWSASSPSTPDLTDAQDAVDLSSSDPDSPEHAMALAELAALQVWDDPTASAVHARQAVAAAERSGSDEALTRALCKRAAATCVTSPPDALTDATRAAHLALSHGNLRDLQDATIWRLNALAELSRYDEFLTEGLTAYRRLIDGGAGKFCHLLPFMLTDGLLDNGRWDEARAMIRTALAARCGGISGAGVRLAASLLAVRSGQVAEATLHLERAEELVPSTFPGLQEGFGLCGAATLLAEGKPREALDWLKRCVPTGDQAADDLGDEVLFAYAEVAAELARTARDHQDPAGVTEAIATLDEVLAGWPTEPFTTGTPAATMHRALFEAERERCRAGADQPDRWLDAAAACRETGNVWGQARALFRFVESGLSEGRPATTLSESLRAAYRPAVQMGATPLQRDIEALALRSRISLADPAPATDPGPDTESLGWSGVSVPGRG</sequence>
<feature type="compositionally biased region" description="Low complexity" evidence="3">
    <location>
        <begin position="483"/>
        <end position="493"/>
    </location>
</feature>
<organism evidence="5 6">
    <name type="scientific">Kribbella capetownensis</name>
    <dbReference type="NCBI Taxonomy" id="1572659"/>
    <lineage>
        <taxon>Bacteria</taxon>
        <taxon>Bacillati</taxon>
        <taxon>Actinomycetota</taxon>
        <taxon>Actinomycetes</taxon>
        <taxon>Propionibacteriales</taxon>
        <taxon>Kribbellaceae</taxon>
        <taxon>Kribbella</taxon>
    </lineage>
</organism>
<dbReference type="OrthoDB" id="3795727at2"/>
<keyword evidence="2" id="KW-0067">ATP-binding</keyword>
<dbReference type="RefSeq" id="WP_131514964.1">
    <property type="nucleotide sequence ID" value="NZ_SJKD01000004.1"/>
</dbReference>
<dbReference type="Pfam" id="PF13191">
    <property type="entry name" value="AAA_16"/>
    <property type="match status" value="1"/>
</dbReference>
<dbReference type="InterPro" id="IPR027417">
    <property type="entry name" value="P-loop_NTPase"/>
</dbReference>
<dbReference type="Gene3D" id="3.40.50.300">
    <property type="entry name" value="P-loop containing nucleotide triphosphate hydrolases"/>
    <property type="match status" value="1"/>
</dbReference>
<evidence type="ECO:0000313" key="5">
    <source>
        <dbReference type="EMBL" id="TCC48725.1"/>
    </source>
</evidence>
<evidence type="ECO:0000256" key="2">
    <source>
        <dbReference type="ARBA" id="ARBA00022840"/>
    </source>
</evidence>
<feature type="domain" description="Orc1-like AAA ATPase" evidence="4">
    <location>
        <begin position="11"/>
        <end position="173"/>
    </location>
</feature>
<dbReference type="Proteomes" id="UP000293342">
    <property type="component" value="Unassembled WGS sequence"/>
</dbReference>
<name>A0A4R0K1N9_9ACTN</name>
<evidence type="ECO:0000259" key="4">
    <source>
        <dbReference type="Pfam" id="PF13191"/>
    </source>
</evidence>
<protein>
    <recommendedName>
        <fullName evidence="4">Orc1-like AAA ATPase domain-containing protein</fullName>
    </recommendedName>
</protein>
<dbReference type="GO" id="GO:0004016">
    <property type="term" value="F:adenylate cyclase activity"/>
    <property type="evidence" value="ECO:0007669"/>
    <property type="project" value="TreeGrafter"/>
</dbReference>
<feature type="region of interest" description="Disordered" evidence="3">
    <location>
        <begin position="896"/>
        <end position="922"/>
    </location>
</feature>
<dbReference type="AlphaFoldDB" id="A0A4R0K1N9"/>
<dbReference type="EMBL" id="SJKD01000004">
    <property type="protein sequence ID" value="TCC48725.1"/>
    <property type="molecule type" value="Genomic_DNA"/>
</dbReference>
<gene>
    <name evidence="5" type="ORF">E0H75_19295</name>
</gene>
<comment type="caution">
    <text evidence="5">The sequence shown here is derived from an EMBL/GenBank/DDBJ whole genome shotgun (WGS) entry which is preliminary data.</text>
</comment>
<dbReference type="Gene3D" id="1.25.40.10">
    <property type="entry name" value="Tetratricopeptide repeat domain"/>
    <property type="match status" value="1"/>
</dbReference>
<feature type="region of interest" description="Disordered" evidence="3">
    <location>
        <begin position="483"/>
        <end position="512"/>
    </location>
</feature>
<dbReference type="InterPro" id="IPR011990">
    <property type="entry name" value="TPR-like_helical_dom_sf"/>
</dbReference>
<feature type="compositionally biased region" description="Low complexity" evidence="3">
    <location>
        <begin position="896"/>
        <end position="908"/>
    </location>
</feature>
<proteinExistence type="predicted"/>
<dbReference type="InterPro" id="IPR041664">
    <property type="entry name" value="AAA_16"/>
</dbReference>
<keyword evidence="6" id="KW-1185">Reference proteome</keyword>
<dbReference type="SUPFAM" id="SSF52540">
    <property type="entry name" value="P-loop containing nucleoside triphosphate hydrolases"/>
    <property type="match status" value="1"/>
</dbReference>
<reference evidence="5 6" key="1">
    <citation type="submission" date="2019-02" db="EMBL/GenBank/DDBJ databases">
        <title>Kribbella capetownensis sp. nov. and Kribbella speibonae sp. nov., isolated from soil.</title>
        <authorList>
            <person name="Curtis S.M."/>
            <person name="Norton I."/>
            <person name="Everest G.J."/>
            <person name="Meyers P.R."/>
        </authorList>
    </citation>
    <scope>NUCLEOTIDE SEQUENCE [LARGE SCALE GENOMIC DNA]</scope>
    <source>
        <strain evidence="5 6">YM53</strain>
    </source>
</reference>